<name>A0A0V1AGU9_TRIBR</name>
<dbReference type="AlphaFoldDB" id="A0A0V1AGU9"/>
<proteinExistence type="predicted"/>
<sequence length="35" mass="4186">MLQKTDALYSMYNRFCTFEDLLDDAEAIIFRSHVK</sequence>
<reference evidence="1 2" key="1">
    <citation type="submission" date="2015-01" db="EMBL/GenBank/DDBJ databases">
        <title>Evolution of Trichinella species and genotypes.</title>
        <authorList>
            <person name="Korhonen P.K."/>
            <person name="Edoardo P."/>
            <person name="Giuseppe L.R."/>
            <person name="Gasser R.B."/>
        </authorList>
    </citation>
    <scope>NUCLEOTIDE SEQUENCE [LARGE SCALE GENOMIC DNA]</scope>
    <source>
        <strain evidence="1">ISS120</strain>
    </source>
</reference>
<protein>
    <submittedName>
        <fullName evidence="1">Uncharacterized protein</fullName>
    </submittedName>
</protein>
<gene>
    <name evidence="1" type="ORF">T03_16851</name>
</gene>
<evidence type="ECO:0000313" key="2">
    <source>
        <dbReference type="Proteomes" id="UP000054653"/>
    </source>
</evidence>
<comment type="caution">
    <text evidence="1">The sequence shown here is derived from an EMBL/GenBank/DDBJ whole genome shotgun (WGS) entry which is preliminary data.</text>
</comment>
<evidence type="ECO:0000313" key="1">
    <source>
        <dbReference type="EMBL" id="KRY24054.1"/>
    </source>
</evidence>
<dbReference type="EMBL" id="JYDI01003391">
    <property type="protein sequence ID" value="KRY24054.1"/>
    <property type="molecule type" value="Genomic_DNA"/>
</dbReference>
<dbReference type="Proteomes" id="UP000054653">
    <property type="component" value="Unassembled WGS sequence"/>
</dbReference>
<organism evidence="1 2">
    <name type="scientific">Trichinella britovi</name>
    <name type="common">Parasitic roundworm</name>
    <dbReference type="NCBI Taxonomy" id="45882"/>
    <lineage>
        <taxon>Eukaryota</taxon>
        <taxon>Metazoa</taxon>
        <taxon>Ecdysozoa</taxon>
        <taxon>Nematoda</taxon>
        <taxon>Enoplea</taxon>
        <taxon>Dorylaimia</taxon>
        <taxon>Trichinellida</taxon>
        <taxon>Trichinellidae</taxon>
        <taxon>Trichinella</taxon>
    </lineage>
</organism>
<keyword evidence="2" id="KW-1185">Reference proteome</keyword>
<accession>A0A0V1AGU9</accession>